<evidence type="ECO:0000256" key="1">
    <source>
        <dbReference type="SAM" id="MobiDB-lite"/>
    </source>
</evidence>
<dbReference type="Proteomes" id="UP000190648">
    <property type="component" value="Unassembled WGS sequence"/>
</dbReference>
<feature type="compositionally biased region" description="Low complexity" evidence="1">
    <location>
        <begin position="133"/>
        <end position="142"/>
    </location>
</feature>
<name>A0A1V4KSN3_PATFA</name>
<proteinExistence type="predicted"/>
<evidence type="ECO:0000313" key="2">
    <source>
        <dbReference type="EMBL" id="OPJ87429.1"/>
    </source>
</evidence>
<evidence type="ECO:0000313" key="3">
    <source>
        <dbReference type="Proteomes" id="UP000190648"/>
    </source>
</evidence>
<keyword evidence="3" id="KW-1185">Reference proteome</keyword>
<protein>
    <submittedName>
        <fullName evidence="2">Uncharacterized protein</fullName>
    </submittedName>
</protein>
<gene>
    <name evidence="2" type="ORF">AV530_000909</name>
</gene>
<sequence>MGPCAILGDCHQKTDEWCQPNTTKGICMDTASSKEALWYLLGGIWWVNLILETLRVPCFDLALDKEWSLVGELMSVHGHNVHEHLGLPSCFAFRISMGFPNSGEDRWQEEQPCDTAPMETRAEPTRTHLSHRSAAASALEDN</sequence>
<dbReference type="AlphaFoldDB" id="A0A1V4KSN3"/>
<accession>A0A1V4KSN3</accession>
<comment type="caution">
    <text evidence="2">The sequence shown here is derived from an EMBL/GenBank/DDBJ whole genome shotgun (WGS) entry which is preliminary data.</text>
</comment>
<organism evidence="2 3">
    <name type="scientific">Patagioenas fasciata monilis</name>
    <dbReference type="NCBI Taxonomy" id="372326"/>
    <lineage>
        <taxon>Eukaryota</taxon>
        <taxon>Metazoa</taxon>
        <taxon>Chordata</taxon>
        <taxon>Craniata</taxon>
        <taxon>Vertebrata</taxon>
        <taxon>Euteleostomi</taxon>
        <taxon>Archelosauria</taxon>
        <taxon>Archosauria</taxon>
        <taxon>Dinosauria</taxon>
        <taxon>Saurischia</taxon>
        <taxon>Theropoda</taxon>
        <taxon>Coelurosauria</taxon>
        <taxon>Aves</taxon>
        <taxon>Neognathae</taxon>
        <taxon>Neoaves</taxon>
        <taxon>Columbimorphae</taxon>
        <taxon>Columbiformes</taxon>
        <taxon>Columbidae</taxon>
        <taxon>Patagioenas</taxon>
    </lineage>
</organism>
<reference evidence="2 3" key="1">
    <citation type="submission" date="2016-02" db="EMBL/GenBank/DDBJ databases">
        <title>Band-tailed pigeon sequencing and assembly.</title>
        <authorList>
            <person name="Soares A.E."/>
            <person name="Novak B.J."/>
            <person name="Rice E.S."/>
            <person name="O'Connell B."/>
            <person name="Chang D."/>
            <person name="Weber S."/>
            <person name="Shapiro B."/>
        </authorList>
    </citation>
    <scope>NUCLEOTIDE SEQUENCE [LARGE SCALE GENOMIC DNA]</scope>
    <source>
        <strain evidence="2">BTP2013</strain>
        <tissue evidence="2">Blood</tissue>
    </source>
</reference>
<dbReference type="EMBL" id="LSYS01001700">
    <property type="protein sequence ID" value="OPJ87429.1"/>
    <property type="molecule type" value="Genomic_DNA"/>
</dbReference>
<feature type="region of interest" description="Disordered" evidence="1">
    <location>
        <begin position="103"/>
        <end position="142"/>
    </location>
</feature>